<name>V4RB76_9HYPH</name>
<feature type="transmembrane region" description="Helical" evidence="1">
    <location>
        <begin position="223"/>
        <end position="241"/>
    </location>
</feature>
<gene>
    <name evidence="3" type="ORF">N177_3454</name>
</gene>
<feature type="transmembrane region" description="Helical" evidence="1">
    <location>
        <begin position="82"/>
        <end position="103"/>
    </location>
</feature>
<keyword evidence="4" id="KW-1185">Reference proteome</keyword>
<dbReference type="Proteomes" id="UP000017819">
    <property type="component" value="Unassembled WGS sequence"/>
</dbReference>
<keyword evidence="1" id="KW-1133">Transmembrane helix</keyword>
<feature type="transmembrane region" description="Helical" evidence="1">
    <location>
        <begin position="115"/>
        <end position="134"/>
    </location>
</feature>
<comment type="caution">
    <text evidence="3">The sequence shown here is derived from an EMBL/GenBank/DDBJ whole genome shotgun (WGS) entry which is preliminary data.</text>
</comment>
<evidence type="ECO:0000313" key="4">
    <source>
        <dbReference type="Proteomes" id="UP000017819"/>
    </source>
</evidence>
<dbReference type="SMART" id="SM00014">
    <property type="entry name" value="acidPPc"/>
    <property type="match status" value="1"/>
</dbReference>
<evidence type="ECO:0000313" key="3">
    <source>
        <dbReference type="EMBL" id="ESR23386.1"/>
    </source>
</evidence>
<proteinExistence type="predicted"/>
<dbReference type="InterPro" id="IPR000326">
    <property type="entry name" value="PAP2/HPO"/>
</dbReference>
<organism evidence="3 4">
    <name type="scientific">Lutibaculum baratangense AMV1</name>
    <dbReference type="NCBI Taxonomy" id="631454"/>
    <lineage>
        <taxon>Bacteria</taxon>
        <taxon>Pseudomonadati</taxon>
        <taxon>Pseudomonadota</taxon>
        <taxon>Alphaproteobacteria</taxon>
        <taxon>Hyphomicrobiales</taxon>
        <taxon>Tepidamorphaceae</taxon>
        <taxon>Lutibaculum</taxon>
    </lineage>
</organism>
<reference evidence="3 4" key="1">
    <citation type="journal article" date="2014" name="Genome Announc.">
        <title>Draft Genome Sequence of Lutibaculum baratangense Strain AMV1T, Isolated from a Mud Volcano in Andamans, India.</title>
        <authorList>
            <person name="Singh A."/>
            <person name="Sreenivas A."/>
            <person name="Sathyanarayana Reddy G."/>
            <person name="Pinnaka A.K."/>
            <person name="Shivaji S."/>
        </authorList>
    </citation>
    <scope>NUCLEOTIDE SEQUENCE [LARGE SCALE GENOMIC DNA]</scope>
    <source>
        <strain evidence="3 4">AMV1</strain>
    </source>
</reference>
<dbReference type="STRING" id="631454.N177_3454"/>
<protein>
    <submittedName>
        <fullName evidence="3">Phosphoesterase protein</fullName>
    </submittedName>
</protein>
<feature type="domain" description="Phosphatidic acid phosphatase type 2/haloperoxidase" evidence="2">
    <location>
        <begin position="117"/>
        <end position="238"/>
    </location>
</feature>
<evidence type="ECO:0000256" key="1">
    <source>
        <dbReference type="SAM" id="Phobius"/>
    </source>
</evidence>
<dbReference type="SUPFAM" id="SSF48317">
    <property type="entry name" value="Acid phosphatase/Vanadium-dependent haloperoxidase"/>
    <property type="match status" value="1"/>
</dbReference>
<accession>V4RB76</accession>
<evidence type="ECO:0000259" key="2">
    <source>
        <dbReference type="SMART" id="SM00014"/>
    </source>
</evidence>
<feature type="transmembrane region" description="Helical" evidence="1">
    <location>
        <begin position="199"/>
        <end position="217"/>
    </location>
</feature>
<dbReference type="EMBL" id="AWXZ01000039">
    <property type="protein sequence ID" value="ESR23386.1"/>
    <property type="molecule type" value="Genomic_DNA"/>
</dbReference>
<dbReference type="Pfam" id="PF01569">
    <property type="entry name" value="PAP2"/>
    <property type="match status" value="1"/>
</dbReference>
<keyword evidence="1" id="KW-0472">Membrane</keyword>
<sequence length="281" mass="29742">MIHDREMLEEMTATRAAHMPPLARLSRLVSSVPRFLLVAALVGASAVFIASPEIDISVSRHFFDGEGFPATGDAVLRLIRSAGIHLTAFIIVASLAAVAFAAVSGRMTSPRPSRALFVLSVYLAGPGLAVNAILKEVWGRARPRELIEFGGDGVFSPVWIVAGSCVGNCSFSSGEAASAAALLSLLVLVPKSDRKTLGLGLFTVALVLSVNRIAFGGHFLSDVVVSWLLVLLIAVCLFPLFSGARGEAIDRVVLGSRARAAAWWRGVRWAAAAGRLRRRSG</sequence>
<keyword evidence="1" id="KW-0812">Transmembrane</keyword>
<dbReference type="eggNOG" id="COG0671">
    <property type="taxonomic scope" value="Bacteria"/>
</dbReference>
<dbReference type="AlphaFoldDB" id="V4RB76"/>
<dbReference type="Gene3D" id="1.20.144.10">
    <property type="entry name" value="Phosphatidic acid phosphatase type 2/haloperoxidase"/>
    <property type="match status" value="1"/>
</dbReference>
<dbReference type="InterPro" id="IPR036938">
    <property type="entry name" value="PAP2/HPO_sf"/>
</dbReference>